<gene>
    <name evidence="4" type="ORF">FFWV33_15345</name>
</gene>
<evidence type="ECO:0000313" key="5">
    <source>
        <dbReference type="Proteomes" id="UP000244527"/>
    </source>
</evidence>
<evidence type="ECO:0000256" key="2">
    <source>
        <dbReference type="SAM" id="SignalP"/>
    </source>
</evidence>
<feature type="chain" id="PRO_5015670005" description="Secretion system C-terminal sorting domain-containing protein" evidence="2">
    <location>
        <begin position="20"/>
        <end position="225"/>
    </location>
</feature>
<organism evidence="4 5">
    <name type="scientific">Flavobacterium faecale</name>
    <dbReference type="NCBI Taxonomy" id="1355330"/>
    <lineage>
        <taxon>Bacteria</taxon>
        <taxon>Pseudomonadati</taxon>
        <taxon>Bacteroidota</taxon>
        <taxon>Flavobacteriia</taxon>
        <taxon>Flavobacteriales</taxon>
        <taxon>Flavobacteriaceae</taxon>
        <taxon>Flavobacterium</taxon>
    </lineage>
</organism>
<proteinExistence type="predicted"/>
<dbReference type="InterPro" id="IPR026444">
    <property type="entry name" value="Secre_tail"/>
</dbReference>
<keyword evidence="5" id="KW-1185">Reference proteome</keyword>
<dbReference type="Proteomes" id="UP000244527">
    <property type="component" value="Chromosome"/>
</dbReference>
<name>A0A2S1LGC1_9FLAO</name>
<dbReference type="AlphaFoldDB" id="A0A2S1LGC1"/>
<evidence type="ECO:0000313" key="4">
    <source>
        <dbReference type="EMBL" id="AWG22804.1"/>
    </source>
</evidence>
<keyword evidence="1 2" id="KW-0732">Signal</keyword>
<reference evidence="4 5" key="1">
    <citation type="submission" date="2017-04" db="EMBL/GenBank/DDBJ databases">
        <title>Compelte genome sequence of WV33.</title>
        <authorList>
            <person name="Lee P.C."/>
        </authorList>
    </citation>
    <scope>NUCLEOTIDE SEQUENCE [LARGE SCALE GENOMIC DNA]</scope>
    <source>
        <strain evidence="4 5">WV33</strain>
    </source>
</reference>
<sequence>MMKKLLLLGALVATTFSFAQTMSVTINGKTVDAFLASTVPVNTLPTNTPLTIGVTYTNLPIAPGNTTPTGQLARVVFRFYQPASSPAVFKNALYQNGFKELDLSSNSSTFQYTATEEVSGYVLQIFSAGAQGTTSTEKYNINVSNTATLSTRSVELNTVEVYPNPTTGIVTLGNSEEISSAKVYDLLGKVVKTFTNTNEINISDLNNGTYILKTDNGKTAKIIKK</sequence>
<protein>
    <recommendedName>
        <fullName evidence="3">Secretion system C-terminal sorting domain-containing protein</fullName>
    </recommendedName>
</protein>
<dbReference type="NCBIfam" id="TIGR04183">
    <property type="entry name" value="Por_Secre_tail"/>
    <property type="match status" value="1"/>
</dbReference>
<dbReference type="EMBL" id="CP020918">
    <property type="protein sequence ID" value="AWG22804.1"/>
    <property type="molecule type" value="Genomic_DNA"/>
</dbReference>
<feature type="domain" description="Secretion system C-terminal sorting" evidence="3">
    <location>
        <begin position="161"/>
        <end position="224"/>
    </location>
</feature>
<accession>A0A2S1LGC1</accession>
<evidence type="ECO:0000256" key="1">
    <source>
        <dbReference type="ARBA" id="ARBA00022729"/>
    </source>
</evidence>
<dbReference type="KEGG" id="ffa:FFWV33_15345"/>
<feature type="signal peptide" evidence="2">
    <location>
        <begin position="1"/>
        <end position="19"/>
    </location>
</feature>
<dbReference type="Pfam" id="PF18962">
    <property type="entry name" value="Por_Secre_tail"/>
    <property type="match status" value="1"/>
</dbReference>
<evidence type="ECO:0000259" key="3">
    <source>
        <dbReference type="Pfam" id="PF18962"/>
    </source>
</evidence>